<dbReference type="Proteomes" id="UP000198951">
    <property type="component" value="Unassembled WGS sequence"/>
</dbReference>
<dbReference type="AlphaFoldDB" id="A0A1H3X4F7"/>
<accession>A0A1H3X4F7</accession>
<dbReference type="OrthoDB" id="1187639at2"/>
<keyword evidence="2" id="KW-1185">Reference proteome</keyword>
<dbReference type="EMBL" id="FNRD01000001">
    <property type="protein sequence ID" value="SDZ94289.1"/>
    <property type="molecule type" value="Genomic_DNA"/>
</dbReference>
<sequence length="249" mass="29453">MRFRKLHSNLIFSLIVIILSSNKVSCQTHSDIKLHNWFDNIIGKENLAINNGPLYSNPYRTIGKNDMYYISDSYRKGTVSYDGQMYYDVDLKYNVFEDKLLLNPYGAFKNIVIVLAQDKIASFTLNDAKFTKKETPQPILTEFTNGYYETDSIKVNFILFTKHHKNIRKKIDNNGLYYSFMEDNLFFIEYKNIPYKINGKKDLIKVFPNHSKQIKEYYLINRQILKSNKNQFMKNVMKQISTYISNDEK</sequence>
<dbReference type="RefSeq" id="WP_091083892.1">
    <property type="nucleotide sequence ID" value="NZ_FNRD01000001.1"/>
</dbReference>
<evidence type="ECO:0000313" key="2">
    <source>
        <dbReference type="Proteomes" id="UP000198951"/>
    </source>
</evidence>
<evidence type="ECO:0000313" key="1">
    <source>
        <dbReference type="EMBL" id="SDZ94289.1"/>
    </source>
</evidence>
<proteinExistence type="predicted"/>
<protein>
    <submittedName>
        <fullName evidence="1">Uncharacterized protein</fullName>
    </submittedName>
</protein>
<dbReference type="STRING" id="150146.SAMN05443667_101377"/>
<reference evidence="2" key="1">
    <citation type="submission" date="2016-10" db="EMBL/GenBank/DDBJ databases">
        <authorList>
            <person name="Varghese N."/>
            <person name="Submissions S."/>
        </authorList>
    </citation>
    <scope>NUCLEOTIDE SEQUENCE [LARGE SCALE GENOMIC DNA]</scope>
    <source>
        <strain evidence="2">DSM 22376</strain>
    </source>
</reference>
<gene>
    <name evidence="1" type="ORF">SAMN05443667_101377</name>
</gene>
<organism evidence="1 2">
    <name type="scientific">Flavobacterium gillisiae</name>
    <dbReference type="NCBI Taxonomy" id="150146"/>
    <lineage>
        <taxon>Bacteria</taxon>
        <taxon>Pseudomonadati</taxon>
        <taxon>Bacteroidota</taxon>
        <taxon>Flavobacteriia</taxon>
        <taxon>Flavobacteriales</taxon>
        <taxon>Flavobacteriaceae</taxon>
        <taxon>Flavobacterium</taxon>
    </lineage>
</organism>
<name>A0A1H3X4F7_9FLAO</name>